<dbReference type="EMBL" id="KV878214">
    <property type="protein sequence ID" value="OJJ33406.1"/>
    <property type="molecule type" value="Genomic_DNA"/>
</dbReference>
<dbReference type="AlphaFoldDB" id="A0A1L9REP7"/>
<dbReference type="PRINTS" id="PR00419">
    <property type="entry name" value="ADXRDTASE"/>
</dbReference>
<feature type="domain" description="Amine oxidase" evidence="2">
    <location>
        <begin position="43"/>
        <end position="323"/>
    </location>
</feature>
<dbReference type="Gene3D" id="1.10.405.20">
    <property type="match status" value="1"/>
</dbReference>
<dbReference type="VEuPathDB" id="FungiDB:ASPWEDRAFT_43466"/>
<name>A0A1L9REP7_ASPWE</name>
<dbReference type="Gene3D" id="3.50.50.60">
    <property type="entry name" value="FAD/NAD(P)-binding domain"/>
    <property type="match status" value="1"/>
</dbReference>
<dbReference type="InterPro" id="IPR050464">
    <property type="entry name" value="Zeta_carotene_desat/Oxidored"/>
</dbReference>
<dbReference type="SUPFAM" id="SSF51905">
    <property type="entry name" value="FAD/NAD(P)-binding domain"/>
    <property type="match status" value="1"/>
</dbReference>
<dbReference type="PANTHER" id="PTHR42923">
    <property type="entry name" value="PROTOPORPHYRINOGEN OXIDASE"/>
    <property type="match status" value="1"/>
</dbReference>
<gene>
    <name evidence="3" type="ORF">ASPWEDRAFT_43466</name>
</gene>
<dbReference type="Proteomes" id="UP000184383">
    <property type="component" value="Unassembled WGS sequence"/>
</dbReference>
<evidence type="ECO:0000313" key="4">
    <source>
        <dbReference type="Proteomes" id="UP000184383"/>
    </source>
</evidence>
<feature type="chain" id="PRO_5009887457" description="Amine oxidase domain-containing protein" evidence="1">
    <location>
        <begin position="29"/>
        <end position="461"/>
    </location>
</feature>
<dbReference type="STRING" id="1073089.A0A1L9REP7"/>
<organism evidence="3 4">
    <name type="scientific">Aspergillus wentii DTO 134E9</name>
    <dbReference type="NCBI Taxonomy" id="1073089"/>
    <lineage>
        <taxon>Eukaryota</taxon>
        <taxon>Fungi</taxon>
        <taxon>Dikarya</taxon>
        <taxon>Ascomycota</taxon>
        <taxon>Pezizomycotina</taxon>
        <taxon>Eurotiomycetes</taxon>
        <taxon>Eurotiomycetidae</taxon>
        <taxon>Eurotiales</taxon>
        <taxon>Aspergillaceae</taxon>
        <taxon>Aspergillus</taxon>
        <taxon>Aspergillus subgen. Cremei</taxon>
    </lineage>
</organism>
<evidence type="ECO:0000313" key="3">
    <source>
        <dbReference type="EMBL" id="OJJ33406.1"/>
    </source>
</evidence>
<protein>
    <recommendedName>
        <fullName evidence="2">Amine oxidase domain-containing protein</fullName>
    </recommendedName>
</protein>
<keyword evidence="1" id="KW-0732">Signal</keyword>
<dbReference type="GO" id="GO:0016491">
    <property type="term" value="F:oxidoreductase activity"/>
    <property type="evidence" value="ECO:0007669"/>
    <property type="project" value="InterPro"/>
</dbReference>
<dbReference type="InterPro" id="IPR036188">
    <property type="entry name" value="FAD/NAD-bd_sf"/>
</dbReference>
<dbReference type="GeneID" id="63751880"/>
<dbReference type="RefSeq" id="XP_040687083.1">
    <property type="nucleotide sequence ID" value="XM_040836032.1"/>
</dbReference>
<proteinExistence type="predicted"/>
<evidence type="ECO:0000259" key="2">
    <source>
        <dbReference type="Pfam" id="PF01593"/>
    </source>
</evidence>
<dbReference type="Gene3D" id="3.30.70.1990">
    <property type="match status" value="1"/>
</dbReference>
<evidence type="ECO:0000256" key="1">
    <source>
        <dbReference type="SAM" id="SignalP"/>
    </source>
</evidence>
<dbReference type="InterPro" id="IPR002937">
    <property type="entry name" value="Amino_oxidase"/>
</dbReference>
<reference evidence="4" key="1">
    <citation type="journal article" date="2017" name="Genome Biol.">
        <title>Comparative genomics reveals high biological diversity and specific adaptations in the industrially and medically important fungal genus Aspergillus.</title>
        <authorList>
            <person name="de Vries R.P."/>
            <person name="Riley R."/>
            <person name="Wiebenga A."/>
            <person name="Aguilar-Osorio G."/>
            <person name="Amillis S."/>
            <person name="Uchima C.A."/>
            <person name="Anderluh G."/>
            <person name="Asadollahi M."/>
            <person name="Askin M."/>
            <person name="Barry K."/>
            <person name="Battaglia E."/>
            <person name="Bayram O."/>
            <person name="Benocci T."/>
            <person name="Braus-Stromeyer S.A."/>
            <person name="Caldana C."/>
            <person name="Canovas D."/>
            <person name="Cerqueira G.C."/>
            <person name="Chen F."/>
            <person name="Chen W."/>
            <person name="Choi C."/>
            <person name="Clum A."/>
            <person name="Dos Santos R.A."/>
            <person name="Damasio A.R."/>
            <person name="Diallinas G."/>
            <person name="Emri T."/>
            <person name="Fekete E."/>
            <person name="Flipphi M."/>
            <person name="Freyberg S."/>
            <person name="Gallo A."/>
            <person name="Gournas C."/>
            <person name="Habgood R."/>
            <person name="Hainaut M."/>
            <person name="Harispe M.L."/>
            <person name="Henrissat B."/>
            <person name="Hilden K.S."/>
            <person name="Hope R."/>
            <person name="Hossain A."/>
            <person name="Karabika E."/>
            <person name="Karaffa L."/>
            <person name="Karanyi Z."/>
            <person name="Krasevec N."/>
            <person name="Kuo A."/>
            <person name="Kusch H."/>
            <person name="LaButti K."/>
            <person name="Lagendijk E.L."/>
            <person name="Lapidus A."/>
            <person name="Levasseur A."/>
            <person name="Lindquist E."/>
            <person name="Lipzen A."/>
            <person name="Logrieco A.F."/>
            <person name="MacCabe A."/>
            <person name="Maekelae M.R."/>
            <person name="Malavazi I."/>
            <person name="Melin P."/>
            <person name="Meyer V."/>
            <person name="Mielnichuk N."/>
            <person name="Miskei M."/>
            <person name="Molnar A.P."/>
            <person name="Mule G."/>
            <person name="Ngan C.Y."/>
            <person name="Orejas M."/>
            <person name="Orosz E."/>
            <person name="Ouedraogo J.P."/>
            <person name="Overkamp K.M."/>
            <person name="Park H.-S."/>
            <person name="Perrone G."/>
            <person name="Piumi F."/>
            <person name="Punt P.J."/>
            <person name="Ram A.F."/>
            <person name="Ramon A."/>
            <person name="Rauscher S."/>
            <person name="Record E."/>
            <person name="Riano-Pachon D.M."/>
            <person name="Robert V."/>
            <person name="Roehrig J."/>
            <person name="Ruller R."/>
            <person name="Salamov A."/>
            <person name="Salih N.S."/>
            <person name="Samson R.A."/>
            <person name="Sandor E."/>
            <person name="Sanguinetti M."/>
            <person name="Schuetze T."/>
            <person name="Sepcic K."/>
            <person name="Shelest E."/>
            <person name="Sherlock G."/>
            <person name="Sophianopoulou V."/>
            <person name="Squina F.M."/>
            <person name="Sun H."/>
            <person name="Susca A."/>
            <person name="Todd R.B."/>
            <person name="Tsang A."/>
            <person name="Unkles S.E."/>
            <person name="van de Wiele N."/>
            <person name="van Rossen-Uffink D."/>
            <person name="Oliveira J.V."/>
            <person name="Vesth T.C."/>
            <person name="Visser J."/>
            <person name="Yu J.-H."/>
            <person name="Zhou M."/>
            <person name="Andersen M.R."/>
            <person name="Archer D.B."/>
            <person name="Baker S.E."/>
            <person name="Benoit I."/>
            <person name="Brakhage A.A."/>
            <person name="Braus G.H."/>
            <person name="Fischer R."/>
            <person name="Frisvad J.C."/>
            <person name="Goldman G.H."/>
            <person name="Houbraken J."/>
            <person name="Oakley B."/>
            <person name="Pocsi I."/>
            <person name="Scazzocchio C."/>
            <person name="Seiboth B."/>
            <person name="vanKuyk P.A."/>
            <person name="Wortman J."/>
            <person name="Dyer P.S."/>
            <person name="Grigoriev I.V."/>
        </authorList>
    </citation>
    <scope>NUCLEOTIDE SEQUENCE [LARGE SCALE GENOMIC DNA]</scope>
    <source>
        <strain evidence="4">DTO 134E9</strain>
    </source>
</reference>
<feature type="signal peptide" evidence="1">
    <location>
        <begin position="1"/>
        <end position="28"/>
    </location>
</feature>
<keyword evidence="4" id="KW-1185">Reference proteome</keyword>
<dbReference type="OrthoDB" id="5046242at2759"/>
<accession>A0A1L9REP7</accession>
<dbReference type="Pfam" id="PF01593">
    <property type="entry name" value="Amino_oxidase"/>
    <property type="match status" value="1"/>
</dbReference>
<sequence length="461" mass="51683">MDRDPLRVFKSMHLWCLGMVVLFQTALSSTSPLPVCILGAGPSGITTANELEAVNRSTVIFEKEDVIGGKARNYYEDGFFYPLGPFLLYNGTYTETLKLIADLGLNYTAMIDAKQYVFDWKTGATVPGPSLESSIPVDELERYTKQWKSDYEPYANSYENLPDDLTVSIAEWLSKNNYPAIQSYLTQFLAVLGYGDAETIPAIYPLQPFSPEVFTSGEFFLDYLELFHRYFKKLKRTQLHLSSTIEQIDRSENNVTIHYHTKAQGSSQTQSCSDLIIAFAPTANALKDTGIQLTPSESQVFSAVEVDNYFSGVFSLDIPPTDKLQVASASPKIAPEGAGEPLSIDALYNETNIFLTWAWATGDQTPDEVKSTVIESLGKINKDPSDITAKSTPLAEDDVKDFEHFPNYFPHFNSTVLREGWYDKLEKLQGEKRTYYISGLNKFEAVEYVVRAAKDLVKGHF</sequence>